<dbReference type="KEGG" id="lho:LOOC260_100410"/>
<dbReference type="Proteomes" id="UP000031620">
    <property type="component" value="Chromosome"/>
</dbReference>
<evidence type="ECO:0000313" key="3">
    <source>
        <dbReference type="Proteomes" id="UP000031620"/>
    </source>
</evidence>
<dbReference type="EMBL" id="AP014680">
    <property type="protein sequence ID" value="BAP84620.1"/>
    <property type="molecule type" value="Genomic_DNA"/>
</dbReference>
<organism evidence="2 3">
    <name type="scientific">Paucilactobacillus hokkaidonensis JCM 18461</name>
    <dbReference type="NCBI Taxonomy" id="1291742"/>
    <lineage>
        <taxon>Bacteria</taxon>
        <taxon>Bacillati</taxon>
        <taxon>Bacillota</taxon>
        <taxon>Bacilli</taxon>
        <taxon>Lactobacillales</taxon>
        <taxon>Lactobacillaceae</taxon>
        <taxon>Paucilactobacillus</taxon>
    </lineage>
</organism>
<evidence type="ECO:0000259" key="1">
    <source>
        <dbReference type="Pfam" id="PF22548"/>
    </source>
</evidence>
<dbReference type="HOGENOM" id="CLU_011771_0_0_9"/>
<protein>
    <recommendedName>
        <fullName evidence="1">TOTE conflict system primase domain-containing protein</fullName>
    </recommendedName>
</protein>
<reference evidence="2 3" key="1">
    <citation type="submission" date="2014-11" db="EMBL/GenBank/DDBJ databases">
        <title>Complete genome sequence and analysis of Lactobacillus hokkaidonensis LOOC260T.</title>
        <authorList>
            <person name="Tanizawa Y."/>
            <person name="Tohno M."/>
            <person name="Kaminuma E."/>
            <person name="Nakamura Y."/>
            <person name="Arita M."/>
        </authorList>
    </citation>
    <scope>NUCLEOTIDE SEQUENCE [LARGE SCALE GENOMIC DNA]</scope>
    <source>
        <strain evidence="2 3">LOOC260</strain>
    </source>
</reference>
<proteinExistence type="predicted"/>
<dbReference type="STRING" id="1291742.LOOC260_100410"/>
<dbReference type="AlphaFoldDB" id="A0A0A1GRP2"/>
<accession>A0A0A1GRP2</accession>
<dbReference type="InterPro" id="IPR054347">
    <property type="entry name" value="TOTE_primase"/>
</dbReference>
<evidence type="ECO:0000313" key="2">
    <source>
        <dbReference type="EMBL" id="BAP84620.1"/>
    </source>
</evidence>
<feature type="domain" description="TOTE conflict system primase" evidence="1">
    <location>
        <begin position="69"/>
        <end position="280"/>
    </location>
</feature>
<gene>
    <name evidence="2" type="ORF">LOOC260_100410</name>
</gene>
<name>A0A0A1GRP2_9LACO</name>
<sequence>MEIKKGRYYSKNHKIVNVLHVAYDLEQKQYVVVFVVENNDTIYVMSKSRFMTNIDEPSDEDQQFNNLDEQVMLFKRLFNSRSDVYAIEYFKDGKRKFTPDRVFGKRDQYKPLTDQVIKDHLTGKKMIGLFPLNKDSTCNFLVLDIDKSNWQAITKSIVSITKSVGLQIEVELSRSGNGSHLWFLFSQSIPAKIARQLGSTILNIAIDQNPNMSFDAFDRMFPNQDFIPRGGFGNLISAPLQGERVAENHSVFLNDELSPIQSQWKYLSKAKQYTIDEVNKFQATLSAKYQFTENTEQQNPNILDNEKYPNLDVRKDAALHIPTKKLSAHQVAELKRMATFSNPEFYKLQNQRRSTYRVQRYLSTFSQNKDELLLPRGLEDGLVKLTRAQIVDKTNTGHILRSKFKGNLRSDQQSAFDGMCQVFLDTFYST</sequence>
<dbReference type="Pfam" id="PF22548">
    <property type="entry name" value="AEP-TOTE"/>
    <property type="match status" value="1"/>
</dbReference>
<dbReference type="RefSeq" id="WP_052467222.1">
    <property type="nucleotide sequence ID" value="NZ_AP014680.1"/>
</dbReference>